<sequence>MKKYIKFLISMVSMILLTTSCSDSFLDEKVLDAFAPQSLNDKLGFEAAAIGLHNTFSTMYTTDGDQTFLGMWVLGTDEVWAPSGRSNGMARPYFDYSQLTPTDAAASKVWTSLYKLINNANIIIKSSESGNTVGMTQEELDAFNGEARFFRAYSYNMLATLYGGVPLITDPISDAKTDFVRATLVDVNTVIEQDLLFAISKLPNINSLVHKGRIHKAVANQLLAEVYLRLNKPDLAEDQCDAIIKSEDFRLVTSRFGVRANKSGDAFSDMFILGNQRRSQGNKEVIWVLEQENPTDVPGGSTGNPQQRRVWVGAYYDLPGMTVADTIGGRGIGRIRLNNWVLYDLYKGNDMRNSKFNIHRKHYFNNTDAKYSTVYGKPIPYGQDATFKLADNSQLKIFASDTIYKYAPYTLKWGQLDSRDIFGYGMRKDFIIMRLGETYLLRAEARFKQTNLLGAAADINVLRNRANATNVSSSDITLNFILDERARELIGEENRRMTLVRTGTLVQRATNLTGTAPLAGGAIETTNGLQSFHTLLPIPQSEINLNKDAVLEQNQGYNN</sequence>
<dbReference type="AlphaFoldDB" id="A0A4R5C7Z0"/>
<evidence type="ECO:0000256" key="1">
    <source>
        <dbReference type="ARBA" id="ARBA00004442"/>
    </source>
</evidence>
<protein>
    <submittedName>
        <fullName evidence="9">RagB/SusD family nutrient uptake outer membrane protein</fullName>
    </submittedName>
</protein>
<gene>
    <name evidence="9" type="ORF">E0F76_15845</name>
</gene>
<reference evidence="9 10" key="1">
    <citation type="submission" date="2019-03" db="EMBL/GenBank/DDBJ databases">
        <title>Flavobacterium AR-3-4 sp. nov. isolated from arctic soil.</title>
        <authorList>
            <person name="Chaudhary D.K."/>
        </authorList>
    </citation>
    <scope>NUCLEOTIDE SEQUENCE [LARGE SCALE GENOMIC DNA]</scope>
    <source>
        <strain evidence="9 10">AR-3-4</strain>
    </source>
</reference>
<dbReference type="OrthoDB" id="5694214at2"/>
<dbReference type="Pfam" id="PF07980">
    <property type="entry name" value="SusD_RagB"/>
    <property type="match status" value="1"/>
</dbReference>
<dbReference type="Pfam" id="PF14322">
    <property type="entry name" value="SusD-like_3"/>
    <property type="match status" value="1"/>
</dbReference>
<comment type="subcellular location">
    <subcellularLocation>
        <location evidence="1">Cell outer membrane</location>
    </subcellularLocation>
</comment>
<dbReference type="EMBL" id="SMFK01000014">
    <property type="protein sequence ID" value="TDD94706.1"/>
    <property type="molecule type" value="Genomic_DNA"/>
</dbReference>
<dbReference type="InterPro" id="IPR012944">
    <property type="entry name" value="SusD_RagB_dom"/>
</dbReference>
<evidence type="ECO:0000256" key="4">
    <source>
        <dbReference type="ARBA" id="ARBA00023136"/>
    </source>
</evidence>
<evidence type="ECO:0000256" key="6">
    <source>
        <dbReference type="SAM" id="SignalP"/>
    </source>
</evidence>
<evidence type="ECO:0000256" key="5">
    <source>
        <dbReference type="ARBA" id="ARBA00023237"/>
    </source>
</evidence>
<evidence type="ECO:0000256" key="3">
    <source>
        <dbReference type="ARBA" id="ARBA00022729"/>
    </source>
</evidence>
<feature type="domain" description="RagB/SusD" evidence="7">
    <location>
        <begin position="283"/>
        <end position="557"/>
    </location>
</feature>
<evidence type="ECO:0000259" key="7">
    <source>
        <dbReference type="Pfam" id="PF07980"/>
    </source>
</evidence>
<dbReference type="InterPro" id="IPR011990">
    <property type="entry name" value="TPR-like_helical_dom_sf"/>
</dbReference>
<dbReference type="PROSITE" id="PS51257">
    <property type="entry name" value="PROKAR_LIPOPROTEIN"/>
    <property type="match status" value="1"/>
</dbReference>
<evidence type="ECO:0000313" key="10">
    <source>
        <dbReference type="Proteomes" id="UP000295479"/>
    </source>
</evidence>
<evidence type="ECO:0000259" key="8">
    <source>
        <dbReference type="Pfam" id="PF14322"/>
    </source>
</evidence>
<dbReference type="SUPFAM" id="SSF48452">
    <property type="entry name" value="TPR-like"/>
    <property type="match status" value="1"/>
</dbReference>
<accession>A0A4R5C7Z0</accession>
<evidence type="ECO:0000313" key="9">
    <source>
        <dbReference type="EMBL" id="TDD94706.1"/>
    </source>
</evidence>
<evidence type="ECO:0000256" key="2">
    <source>
        <dbReference type="ARBA" id="ARBA00006275"/>
    </source>
</evidence>
<comment type="caution">
    <text evidence="9">The sequence shown here is derived from an EMBL/GenBank/DDBJ whole genome shotgun (WGS) entry which is preliminary data.</text>
</comment>
<keyword evidence="10" id="KW-1185">Reference proteome</keyword>
<organism evidence="9 10">
    <name type="scientific">Flavobacterium cellulosilyticum</name>
    <dbReference type="NCBI Taxonomy" id="2541731"/>
    <lineage>
        <taxon>Bacteria</taxon>
        <taxon>Pseudomonadati</taxon>
        <taxon>Bacteroidota</taxon>
        <taxon>Flavobacteriia</taxon>
        <taxon>Flavobacteriales</taxon>
        <taxon>Flavobacteriaceae</taxon>
        <taxon>Flavobacterium</taxon>
    </lineage>
</organism>
<dbReference type="Gene3D" id="1.25.40.390">
    <property type="match status" value="1"/>
</dbReference>
<feature type="domain" description="SusD-like N-terminal" evidence="8">
    <location>
        <begin position="96"/>
        <end position="228"/>
    </location>
</feature>
<feature type="chain" id="PRO_5020741940" evidence="6">
    <location>
        <begin position="23"/>
        <end position="559"/>
    </location>
</feature>
<comment type="similarity">
    <text evidence="2">Belongs to the SusD family.</text>
</comment>
<name>A0A4R5C7Z0_9FLAO</name>
<keyword evidence="5" id="KW-0998">Cell outer membrane</keyword>
<keyword evidence="4" id="KW-0472">Membrane</keyword>
<keyword evidence="3 6" id="KW-0732">Signal</keyword>
<dbReference type="InterPro" id="IPR033985">
    <property type="entry name" value="SusD-like_N"/>
</dbReference>
<dbReference type="GO" id="GO:0009279">
    <property type="term" value="C:cell outer membrane"/>
    <property type="evidence" value="ECO:0007669"/>
    <property type="project" value="UniProtKB-SubCell"/>
</dbReference>
<feature type="signal peptide" evidence="6">
    <location>
        <begin position="1"/>
        <end position="22"/>
    </location>
</feature>
<dbReference type="Proteomes" id="UP000295479">
    <property type="component" value="Unassembled WGS sequence"/>
</dbReference>
<dbReference type="RefSeq" id="WP_132008338.1">
    <property type="nucleotide sequence ID" value="NZ_SMFK01000014.1"/>
</dbReference>
<proteinExistence type="inferred from homology"/>